<evidence type="ECO:0000313" key="3">
    <source>
        <dbReference type="Proteomes" id="UP000008066"/>
    </source>
</evidence>
<dbReference type="AlphaFoldDB" id="G0S6A8"/>
<feature type="region of interest" description="Disordered" evidence="1">
    <location>
        <begin position="207"/>
        <end position="549"/>
    </location>
</feature>
<keyword evidence="3" id="KW-1185">Reference proteome</keyword>
<feature type="region of interest" description="Disordered" evidence="1">
    <location>
        <begin position="838"/>
        <end position="874"/>
    </location>
</feature>
<feature type="compositionally biased region" description="Low complexity" evidence="1">
    <location>
        <begin position="209"/>
        <end position="281"/>
    </location>
</feature>
<gene>
    <name evidence="2" type="ORF">CTHT_0026090</name>
</gene>
<feature type="compositionally biased region" description="Low complexity" evidence="1">
    <location>
        <begin position="528"/>
        <end position="539"/>
    </location>
</feature>
<dbReference type="OMA" id="HERTRYP"/>
<feature type="compositionally biased region" description="Basic and acidic residues" evidence="1">
    <location>
        <begin position="779"/>
        <end position="794"/>
    </location>
</feature>
<dbReference type="OrthoDB" id="3440029at2759"/>
<evidence type="ECO:0000313" key="2">
    <source>
        <dbReference type="EMBL" id="EGS20772.1"/>
    </source>
</evidence>
<name>G0S6A8_CHATD</name>
<feature type="compositionally biased region" description="Basic and acidic residues" evidence="1">
    <location>
        <begin position="812"/>
        <end position="821"/>
    </location>
</feature>
<accession>G0S6A8</accession>
<dbReference type="HOGENOM" id="CLU_312378_0_0_1"/>
<sequence>MARNGPQSPAEQRAHAREALSEYIVKRFVPTQLCYGPDGRLTKLDWTRAEVADAPKVPNSEIQLLVEQLSQAVPVTHKIADLPEEQQRLIQQVLSELQETDDEWFQTELVQLDDQREILVKEKIKEEKSDSRKKGSEKSKKSSKHRTEKVEMEYIQGERLSLTAYYKRSLRPNRDPFEYMKIEKEEQKARRGQLKRQQLAQIPPHFAGQQPAAYPPHQQQQQVCSPQHQQHQQQVYTPQTQPQASAPAQAPAQIHPQQHGQSQPAVSQQSSVQRQQLQPIPAQAPPVGAHGHGQAPNQPRQVPGQALHHPGQQPGQNPQVQRLPHLSPGVAGAITQPGGPRPGQGPPGVHAGIGAAVPPPPPPAGLQRQGGGVQYPTTRQRRHTLQIPPKSVLKHTSSRNTVQRHRFSTSYRDSSSGTDLSDSSSIFSNHEAEYSSSESSWFPSSPSSDSGKEIHNARKRRSHSATTCPARSLNYRLDTDELRRPPPRLNIKPHVSTWPNSHIPHPSGQTYSRPPLSGHGAFHLASLADPISPASTPSSTIPPPVPQPPLDPGAIYSRAYEAGREAERRTYEACREAERKQVIEMAERIVTDAMVKVMETTANINRGNVPISTAAAAAPAPANVPAQAPTAVPVAPVVTTITGVPPPTAHAPTVAQPTTAYATAAQAIPQAVPPTAPQPVIIQNHPQPTFTWERSRWNERDADQQTYAAVKEVHAPVRDHRGYNSREQANYYYYHERTRYPPGQEPAVVDTRRDTYAPEREPPVDRARDMYPPSAPRSTRADDLEPVDKGRDRYSYPPGRSLSSRQSSLSRDSYHFDRDKERRFDPGLDRIRSGMRHVTIGDPDRDRTAPYHLPSPPTSGRATPAPPPIERPADGIKRINVNVPLDRRENLNLQVNTGSGSGRYRIERLLEGERVLDREKKLRARGAGGSRVELRSLWE</sequence>
<feature type="region of interest" description="Disordered" evidence="1">
    <location>
        <begin position="735"/>
        <end position="821"/>
    </location>
</feature>
<feature type="compositionally biased region" description="Basic residues" evidence="1">
    <location>
        <begin position="392"/>
        <end position="407"/>
    </location>
</feature>
<feature type="compositionally biased region" description="Basic and acidic residues" evidence="1">
    <location>
        <begin position="123"/>
        <end position="140"/>
    </location>
</feature>
<dbReference type="EMBL" id="GL988041">
    <property type="protein sequence ID" value="EGS20772.1"/>
    <property type="molecule type" value="Genomic_DNA"/>
</dbReference>
<feature type="region of interest" description="Disordered" evidence="1">
    <location>
        <begin position="123"/>
        <end position="151"/>
    </location>
</feature>
<evidence type="ECO:0000256" key="1">
    <source>
        <dbReference type="SAM" id="MobiDB-lite"/>
    </source>
</evidence>
<feature type="compositionally biased region" description="Low complexity" evidence="1">
    <location>
        <begin position="800"/>
        <end position="811"/>
    </location>
</feature>
<feature type="compositionally biased region" description="Low complexity" evidence="1">
    <location>
        <begin position="347"/>
        <end position="356"/>
    </location>
</feature>
<dbReference type="RefSeq" id="XP_006693068.1">
    <property type="nucleotide sequence ID" value="XM_006693005.1"/>
</dbReference>
<organism evidence="3">
    <name type="scientific">Chaetomium thermophilum (strain DSM 1495 / CBS 144.50 / IMI 039719)</name>
    <name type="common">Thermochaetoides thermophila</name>
    <dbReference type="NCBI Taxonomy" id="759272"/>
    <lineage>
        <taxon>Eukaryota</taxon>
        <taxon>Fungi</taxon>
        <taxon>Dikarya</taxon>
        <taxon>Ascomycota</taxon>
        <taxon>Pezizomycotina</taxon>
        <taxon>Sordariomycetes</taxon>
        <taxon>Sordariomycetidae</taxon>
        <taxon>Sordariales</taxon>
        <taxon>Chaetomiaceae</taxon>
        <taxon>Thermochaetoides</taxon>
    </lineage>
</organism>
<reference evidence="2 3" key="1">
    <citation type="journal article" date="2011" name="Cell">
        <title>Insight into structure and assembly of the nuclear pore complex by utilizing the genome of a eukaryotic thermophile.</title>
        <authorList>
            <person name="Amlacher S."/>
            <person name="Sarges P."/>
            <person name="Flemming D."/>
            <person name="van Noort V."/>
            <person name="Kunze R."/>
            <person name="Devos D.P."/>
            <person name="Arumugam M."/>
            <person name="Bork P."/>
            <person name="Hurt E."/>
        </authorList>
    </citation>
    <scope>NUCLEOTIDE SEQUENCE [LARGE SCALE GENOMIC DNA]</scope>
    <source>
        <strain evidence="3">DSM 1495 / CBS 144.50 / IMI 039719</strain>
    </source>
</reference>
<proteinExistence type="predicted"/>
<feature type="compositionally biased region" description="Pro residues" evidence="1">
    <location>
        <begin position="540"/>
        <end position="549"/>
    </location>
</feature>
<feature type="compositionally biased region" description="Low complexity" evidence="1">
    <location>
        <begin position="310"/>
        <end position="321"/>
    </location>
</feature>
<feature type="compositionally biased region" description="Low complexity" evidence="1">
    <location>
        <begin position="435"/>
        <end position="449"/>
    </location>
</feature>
<protein>
    <submittedName>
        <fullName evidence="2">Uncharacterized protein</fullName>
    </submittedName>
</protein>
<feature type="compositionally biased region" description="Low complexity" evidence="1">
    <location>
        <begin position="413"/>
        <end position="428"/>
    </location>
</feature>
<dbReference type="KEGG" id="cthr:CTHT_0026090"/>
<dbReference type="Proteomes" id="UP000008066">
    <property type="component" value="Unassembled WGS sequence"/>
</dbReference>
<feature type="compositionally biased region" description="Basic and acidic residues" evidence="1">
    <location>
        <begin position="750"/>
        <end position="769"/>
    </location>
</feature>
<dbReference type="GeneID" id="18256647"/>